<comment type="caution">
    <text evidence="2">The sequence shown here is derived from an EMBL/GenBank/DDBJ whole genome shotgun (WGS) entry which is preliminary data.</text>
</comment>
<dbReference type="Proteomes" id="UP001314181">
    <property type="component" value="Unassembled WGS sequence"/>
</dbReference>
<keyword evidence="1" id="KW-0472">Membrane</keyword>
<accession>A0ABM9N962</accession>
<gene>
    <name evidence="2" type="ORF">CAXC1_310023</name>
</gene>
<protein>
    <submittedName>
        <fullName evidence="2">Uncharacterized protein</fullName>
    </submittedName>
</protein>
<evidence type="ECO:0000256" key="1">
    <source>
        <dbReference type="SAM" id="Phobius"/>
    </source>
</evidence>
<feature type="transmembrane region" description="Helical" evidence="1">
    <location>
        <begin position="29"/>
        <end position="46"/>
    </location>
</feature>
<evidence type="ECO:0000313" key="2">
    <source>
        <dbReference type="EMBL" id="CAK8163181.1"/>
    </source>
</evidence>
<organism evidence="2 3">
    <name type="scientific">Candidatus Xenohaliotis californiensis</name>
    <dbReference type="NCBI Taxonomy" id="84677"/>
    <lineage>
        <taxon>Bacteria</taxon>
        <taxon>Pseudomonadati</taxon>
        <taxon>Pseudomonadota</taxon>
        <taxon>Alphaproteobacteria</taxon>
        <taxon>Rickettsiales</taxon>
        <taxon>Anaplasmataceae</taxon>
        <taxon>Candidatus Xenohaliotis</taxon>
    </lineage>
</organism>
<evidence type="ECO:0000313" key="3">
    <source>
        <dbReference type="Proteomes" id="UP001314181"/>
    </source>
</evidence>
<keyword evidence="1" id="KW-1133">Transmembrane helix</keyword>
<reference evidence="2 3" key="1">
    <citation type="submission" date="2024-01" db="EMBL/GenBank/DDBJ databases">
        <authorList>
            <person name="Kunselman E."/>
        </authorList>
    </citation>
    <scope>NUCLEOTIDE SEQUENCE [LARGE SCALE GENOMIC DNA]</scope>
    <source>
        <strain evidence="2">2 abalone samples</strain>
    </source>
</reference>
<dbReference type="EMBL" id="CAWVOK010000024">
    <property type="protein sequence ID" value="CAK8163181.1"/>
    <property type="molecule type" value="Genomic_DNA"/>
</dbReference>
<keyword evidence="3" id="KW-1185">Reference proteome</keyword>
<keyword evidence="1" id="KW-0812">Transmembrane</keyword>
<name>A0ABM9N962_9RICK</name>
<sequence>MQCVEIGSVFVSLCGIIEALIYKYNSDVVIGYLFYIKMLIIYILIFNKNTISLLR</sequence>
<proteinExistence type="predicted"/>